<evidence type="ECO:0000259" key="2">
    <source>
        <dbReference type="PROSITE" id="PS50887"/>
    </source>
</evidence>
<name>A0ABP7MH04_9GAMM</name>
<organism evidence="3 4">
    <name type="scientific">Litoribacillus peritrichatus</name>
    <dbReference type="NCBI Taxonomy" id="718191"/>
    <lineage>
        <taxon>Bacteria</taxon>
        <taxon>Pseudomonadati</taxon>
        <taxon>Pseudomonadota</taxon>
        <taxon>Gammaproteobacteria</taxon>
        <taxon>Oceanospirillales</taxon>
        <taxon>Oceanospirillaceae</taxon>
        <taxon>Litoribacillus</taxon>
    </lineage>
</organism>
<keyword evidence="4" id="KW-1185">Reference proteome</keyword>
<gene>
    <name evidence="3" type="ORF">GCM10022277_18270</name>
</gene>
<dbReference type="Gene3D" id="3.30.70.270">
    <property type="match status" value="1"/>
</dbReference>
<feature type="transmembrane region" description="Helical" evidence="1">
    <location>
        <begin position="73"/>
        <end position="90"/>
    </location>
</feature>
<keyword evidence="1" id="KW-1133">Transmembrane helix</keyword>
<feature type="transmembrane region" description="Helical" evidence="1">
    <location>
        <begin position="38"/>
        <end position="61"/>
    </location>
</feature>
<evidence type="ECO:0000256" key="1">
    <source>
        <dbReference type="SAM" id="Phobius"/>
    </source>
</evidence>
<dbReference type="SUPFAM" id="SSF55073">
    <property type="entry name" value="Nucleotide cyclase"/>
    <property type="match status" value="1"/>
</dbReference>
<dbReference type="Pfam" id="PF00990">
    <property type="entry name" value="GGDEF"/>
    <property type="match status" value="1"/>
</dbReference>
<proteinExistence type="predicted"/>
<dbReference type="InterPro" id="IPR043128">
    <property type="entry name" value="Rev_trsase/Diguanyl_cyclase"/>
</dbReference>
<accession>A0ABP7MH04</accession>
<feature type="transmembrane region" description="Helical" evidence="1">
    <location>
        <begin position="96"/>
        <end position="127"/>
    </location>
</feature>
<comment type="caution">
    <text evidence="3">The sequence shown here is derived from an EMBL/GenBank/DDBJ whole genome shotgun (WGS) entry which is preliminary data.</text>
</comment>
<feature type="transmembrane region" description="Helical" evidence="1">
    <location>
        <begin position="12"/>
        <end position="32"/>
    </location>
</feature>
<feature type="domain" description="GGDEF" evidence="2">
    <location>
        <begin position="200"/>
        <end position="320"/>
    </location>
</feature>
<evidence type="ECO:0000313" key="4">
    <source>
        <dbReference type="Proteomes" id="UP001501565"/>
    </source>
</evidence>
<keyword evidence="1" id="KW-0812">Transmembrane</keyword>
<keyword evidence="1" id="KW-0472">Membrane</keyword>
<reference evidence="4" key="1">
    <citation type="journal article" date="2019" name="Int. J. Syst. Evol. Microbiol.">
        <title>The Global Catalogue of Microorganisms (GCM) 10K type strain sequencing project: providing services to taxonomists for standard genome sequencing and annotation.</title>
        <authorList>
            <consortium name="The Broad Institute Genomics Platform"/>
            <consortium name="The Broad Institute Genome Sequencing Center for Infectious Disease"/>
            <person name="Wu L."/>
            <person name="Ma J."/>
        </authorList>
    </citation>
    <scope>NUCLEOTIDE SEQUENCE [LARGE SCALE GENOMIC DNA]</scope>
    <source>
        <strain evidence="4">JCM 17551</strain>
    </source>
</reference>
<protein>
    <recommendedName>
        <fullName evidence="2">GGDEF domain-containing protein</fullName>
    </recommendedName>
</protein>
<sequence length="320" mass="35837">MKPELFDRSVQNRITAIIYSLLGITLITISIHQFLAGYIAALSINVPAGLLFSLLAAIRWLSRSEQGSDRFSLIGYILIAVILITEIEYIHSTTMVWMYCLPMLLFLTQPLATATIAASVFVIWLISASSSAGLLNMQHQALSGLSFMFLFSGLFAYHRKIHSRQLFKAAKAHPSTKLADFSVFQQQLQEEIERAKVSKNALSIMLIEIDDYHKLKELEGKEGAASVLIKLSAFLNRITRTGDMIFHASDHQFWMILPNTGQDGVVVIDEKVVRMVREENWGLISSVNVRTTTATLNSNDQAPIHLIGRCHKRMASKLSQ</sequence>
<dbReference type="InterPro" id="IPR000160">
    <property type="entry name" value="GGDEF_dom"/>
</dbReference>
<evidence type="ECO:0000313" key="3">
    <source>
        <dbReference type="EMBL" id="GAA3922696.1"/>
    </source>
</evidence>
<feature type="transmembrane region" description="Helical" evidence="1">
    <location>
        <begin position="139"/>
        <end position="157"/>
    </location>
</feature>
<dbReference type="Proteomes" id="UP001501565">
    <property type="component" value="Unassembled WGS sequence"/>
</dbReference>
<dbReference type="EMBL" id="BAABBN010000006">
    <property type="protein sequence ID" value="GAA3922696.1"/>
    <property type="molecule type" value="Genomic_DNA"/>
</dbReference>
<dbReference type="InterPro" id="IPR029787">
    <property type="entry name" value="Nucleotide_cyclase"/>
</dbReference>
<dbReference type="RefSeq" id="WP_344797788.1">
    <property type="nucleotide sequence ID" value="NZ_BAABBN010000006.1"/>
</dbReference>
<dbReference type="PROSITE" id="PS50887">
    <property type="entry name" value="GGDEF"/>
    <property type="match status" value="1"/>
</dbReference>